<feature type="compositionally biased region" description="Basic and acidic residues" evidence="8">
    <location>
        <begin position="540"/>
        <end position="557"/>
    </location>
</feature>
<evidence type="ECO:0000256" key="5">
    <source>
        <dbReference type="ARBA" id="ARBA00023136"/>
    </source>
</evidence>
<feature type="region of interest" description="Disordered" evidence="8">
    <location>
        <begin position="530"/>
        <end position="557"/>
    </location>
</feature>
<accession>A0A1Z5TSK5</accession>
<feature type="region of interest" description="Disordered" evidence="8">
    <location>
        <begin position="1"/>
        <end position="65"/>
    </location>
</feature>
<evidence type="ECO:0000256" key="3">
    <source>
        <dbReference type="ARBA" id="ARBA00023034"/>
    </source>
</evidence>
<dbReference type="EMBL" id="MUNK01000006">
    <property type="protein sequence ID" value="OTA38997.1"/>
    <property type="molecule type" value="Genomic_DNA"/>
</dbReference>
<keyword evidence="10" id="KW-1185">Reference proteome</keyword>
<comment type="caution">
    <text evidence="9">The sequence shown here is derived from an EMBL/GenBank/DDBJ whole genome shotgun (WGS) entry which is preliminary data.</text>
</comment>
<evidence type="ECO:0000313" key="10">
    <source>
        <dbReference type="Proteomes" id="UP000194280"/>
    </source>
</evidence>
<gene>
    <name evidence="9" type="ORF">BTJ68_00990</name>
</gene>
<keyword evidence="5" id="KW-0472">Membrane</keyword>
<dbReference type="GO" id="GO:0048194">
    <property type="term" value="P:Golgi vesicle budding"/>
    <property type="evidence" value="ECO:0007669"/>
    <property type="project" value="TreeGrafter"/>
</dbReference>
<keyword evidence="3" id="KW-0333">Golgi apparatus</keyword>
<dbReference type="OrthoDB" id="515064at2759"/>
<dbReference type="GO" id="GO:0005829">
    <property type="term" value="C:cytosol"/>
    <property type="evidence" value="ECO:0007669"/>
    <property type="project" value="TreeGrafter"/>
</dbReference>
<dbReference type="PANTHER" id="PTHR12704:SF2">
    <property type="entry name" value="GOLGI PHOSPHOPROTEIN 3 HOMOLOG SAURON"/>
    <property type="match status" value="1"/>
</dbReference>
<dbReference type="GO" id="GO:0043001">
    <property type="term" value="P:Golgi to plasma membrane protein transport"/>
    <property type="evidence" value="ECO:0007669"/>
    <property type="project" value="TreeGrafter"/>
</dbReference>
<feature type="compositionally biased region" description="Polar residues" evidence="8">
    <location>
        <begin position="358"/>
        <end position="376"/>
    </location>
</feature>
<feature type="compositionally biased region" description="Low complexity" evidence="8">
    <location>
        <begin position="866"/>
        <end position="888"/>
    </location>
</feature>
<feature type="compositionally biased region" description="Basic residues" evidence="8">
    <location>
        <begin position="826"/>
        <end position="838"/>
    </location>
</feature>
<dbReference type="InParanoid" id="A0A1Z5TSK5"/>
<name>A0A1Z5TSK5_HORWE</name>
<evidence type="ECO:0000256" key="1">
    <source>
        <dbReference type="ARBA" id="ARBA00004344"/>
    </source>
</evidence>
<evidence type="ECO:0000256" key="4">
    <source>
        <dbReference type="ARBA" id="ARBA00023121"/>
    </source>
</evidence>
<dbReference type="GO" id="GO:0000228">
    <property type="term" value="C:nuclear chromosome"/>
    <property type="evidence" value="ECO:0007669"/>
    <property type="project" value="InterPro"/>
</dbReference>
<organism evidence="9 10">
    <name type="scientific">Hortaea werneckii EXF-2000</name>
    <dbReference type="NCBI Taxonomy" id="1157616"/>
    <lineage>
        <taxon>Eukaryota</taxon>
        <taxon>Fungi</taxon>
        <taxon>Dikarya</taxon>
        <taxon>Ascomycota</taxon>
        <taxon>Pezizomycotina</taxon>
        <taxon>Dothideomycetes</taxon>
        <taxon>Dothideomycetidae</taxon>
        <taxon>Mycosphaerellales</taxon>
        <taxon>Teratosphaeriaceae</taxon>
        <taxon>Hortaea</taxon>
    </lineage>
</organism>
<dbReference type="AlphaFoldDB" id="A0A1Z5TSK5"/>
<reference evidence="9 10" key="1">
    <citation type="submission" date="2017-01" db="EMBL/GenBank/DDBJ databases">
        <title>The recent genome duplication of the halophilic yeast Hortaea werneckii: insights from long-read sequencing.</title>
        <authorList>
            <person name="Sinha S."/>
            <person name="Flibotte S."/>
            <person name="Neira M."/>
            <person name="Lenassi M."/>
            <person name="Gostincar C."/>
            <person name="Stajich J.E."/>
            <person name="Nislow C.E."/>
        </authorList>
    </citation>
    <scope>NUCLEOTIDE SEQUENCE [LARGE SCALE GENOMIC DNA]</scope>
    <source>
        <strain evidence="9 10">EXF-2000</strain>
    </source>
</reference>
<dbReference type="GO" id="GO:0005802">
    <property type="term" value="C:trans-Golgi network"/>
    <property type="evidence" value="ECO:0007669"/>
    <property type="project" value="TreeGrafter"/>
</dbReference>
<dbReference type="GO" id="GO:0007030">
    <property type="term" value="P:Golgi organization"/>
    <property type="evidence" value="ECO:0007669"/>
    <property type="project" value="TreeGrafter"/>
</dbReference>
<feature type="compositionally biased region" description="Polar residues" evidence="8">
    <location>
        <begin position="990"/>
        <end position="999"/>
    </location>
</feature>
<dbReference type="InterPro" id="IPR006939">
    <property type="entry name" value="SNF5"/>
</dbReference>
<dbReference type="GO" id="GO:0006338">
    <property type="term" value="P:chromatin remodeling"/>
    <property type="evidence" value="ECO:0007669"/>
    <property type="project" value="InterPro"/>
</dbReference>
<dbReference type="GO" id="GO:0006890">
    <property type="term" value="P:retrograde vesicle-mediated transport, Golgi to endoplasmic reticulum"/>
    <property type="evidence" value="ECO:0007669"/>
    <property type="project" value="TreeGrafter"/>
</dbReference>
<sequence>MATASGSGLTRRRGAGGGASADNEESSRVSSPAPKKNDDLRSPETAYESGANGHKIAFDPRDISENVERAKQPKLTLMEEVLLMGLKDKQGYLSFWNDNISYALRGCIVIELAFRGRISMEKDSARRRFPLADRMIEVVDDTLTGEVLLDEALKMMKSSEKMSVSSWIDLMSGETWNLMKIGYQLKQVRERLAKGLVDKGILRTEKRNFLLFDMATHPVVDSGAKDEIRRRVRAVLTQRTVVLPASQFLPEEMEFRYLRTVTLLCAAYAANVLENSLVTLNHDARERAFAQVDEFLAEYSQWPFGKRATGNAAIGANLDQVIRDEINQAGDRELQLESNAPQAQSHHDSNPGPFQPPVSDTDNPAAQEQSSPSAENQDAIREGKQKAREVMAASEGVSGASDAAHPARDIPNGDAHVNGGPPLSKKRSRDGKQLPVTQAPPVLDAEGNEHSHEEVLLDRYMQRDMVHGAAMNDQAECSRDLVKAKESEKEFYLNEVKHARQTNPSSIFGPGFLGYGNRITDGKSQIVYSTLRGPPKSRRSKEISISRKDGAQQAEQHEELVPVRLDIELDKLRLRDTFTWNLHEKVISQDIFADYLLEDLKLPPEAIPEVSRQVKLEMQDQIQNYYPHIIVEDGPLEPNRPYFEHKDEEMRILVKLNITIGRITLIDQFEWDINNPLNSPEEFARSMAWENALSGEFTTAIAHSIREQSQQYTKSLYLTNHCFDGRPIEDPDVRDAFLPAPIHSAFRPQQAQKDWMPYMYEMSEAELERTETSMMREHRAQKRQLNRRGGPALPDLKERQRTIRSLLVHTVIPGAVETFETTGIPKTRRSGRGGRRPGRGGEVDVDSDDVESEESGPDSPAPSMITGGTARTRGMRGAASAAQAAMRANYGQRSSTPDPQLLGLQEGRSSARRSALREESVMDDGDTLVVKLRIGKAKYRAWWDGYRAKKRASEFPLSGYASQPPPPSNPRVGTPQRGGTSTPAMIPRTLPQTRNTPQPNGHHRAPSSLRGGPEYDSQGGVAIDVWPAHEEAAPPPPPWLSEAMNSMRQTYPDFDFQPEMKPYAIDQSSGKSVKLNLEPGTGPPAGYRLAWLPRIRCNDCPGKLYTAVPGRVIEDFDVHLRNRKHLDEVRKRQQREGGQ</sequence>
<keyword evidence="4" id="KW-0446">Lipid-binding</keyword>
<comment type="subcellular location">
    <subcellularLocation>
        <location evidence="1">Golgi apparatus</location>
        <location evidence="1">Golgi stack membrane</location>
        <topology evidence="1">Peripheral membrane protein</topology>
        <orientation evidence="1">Cytoplasmic side</orientation>
    </subcellularLocation>
</comment>
<dbReference type="GO" id="GO:0000139">
    <property type="term" value="C:Golgi membrane"/>
    <property type="evidence" value="ECO:0007669"/>
    <property type="project" value="GOC"/>
</dbReference>
<dbReference type="Pfam" id="PF05719">
    <property type="entry name" value="GPP34"/>
    <property type="match status" value="1"/>
</dbReference>
<feature type="region of interest" description="Disordered" evidence="8">
    <location>
        <begin position="956"/>
        <end position="1020"/>
    </location>
</feature>
<dbReference type="GO" id="GO:0032580">
    <property type="term" value="C:Golgi cisterna membrane"/>
    <property type="evidence" value="ECO:0007669"/>
    <property type="project" value="UniProtKB-SubCell"/>
</dbReference>
<feature type="region of interest" description="Disordered" evidence="8">
    <location>
        <begin position="778"/>
        <end position="798"/>
    </location>
</feature>
<evidence type="ECO:0000256" key="2">
    <source>
        <dbReference type="ARBA" id="ARBA00007284"/>
    </source>
</evidence>
<protein>
    <recommendedName>
        <fullName evidence="7">Vacuolar protein sorting-associated protein 74</fullName>
    </recommendedName>
</protein>
<dbReference type="GO" id="GO:0034067">
    <property type="term" value="P:protein localization to Golgi apparatus"/>
    <property type="evidence" value="ECO:0007669"/>
    <property type="project" value="UniProtKB-ARBA"/>
</dbReference>
<feature type="region of interest" description="Disordered" evidence="8">
    <location>
        <begin position="822"/>
        <end position="922"/>
    </location>
</feature>
<dbReference type="InterPro" id="IPR008628">
    <property type="entry name" value="GPP34-like"/>
</dbReference>
<dbReference type="InterPro" id="IPR038261">
    <property type="entry name" value="GPP34-like_sf"/>
</dbReference>
<feature type="region of interest" description="Disordered" evidence="8">
    <location>
        <begin position="337"/>
        <end position="451"/>
    </location>
</feature>
<evidence type="ECO:0000256" key="7">
    <source>
        <dbReference type="ARBA" id="ARBA00073084"/>
    </source>
</evidence>
<dbReference type="VEuPathDB" id="FungiDB:BTJ68_00990"/>
<proteinExistence type="inferred from homology"/>
<feature type="compositionally biased region" description="Basic and acidic residues" evidence="8">
    <location>
        <begin position="56"/>
        <end position="65"/>
    </location>
</feature>
<evidence type="ECO:0000313" key="9">
    <source>
        <dbReference type="EMBL" id="OTA38997.1"/>
    </source>
</evidence>
<feature type="compositionally biased region" description="Acidic residues" evidence="8">
    <location>
        <begin position="843"/>
        <end position="856"/>
    </location>
</feature>
<dbReference type="Gene3D" id="1.10.3630.10">
    <property type="entry name" value="yeast vps74-n-term truncation variant domain like"/>
    <property type="match status" value="1"/>
</dbReference>
<feature type="compositionally biased region" description="Basic and acidic residues" evidence="8">
    <location>
        <begin position="378"/>
        <end position="389"/>
    </location>
</feature>
<comment type="function">
    <text evidence="6">Phosphatidylinositol-4-phosphate-binding protein that links Golgi membranes to the cytoskeleton and may participate in the tensile force required for vesicle budding from the Golgi. Thereby, may play a role in Golgi membrane trafficking and could indirectly give its flattened shape to the Golgi apparatus. May also bind to the coatomer to regulate Golgi membrane trafficking. May play a role in anterograde transport from the Golgi to the plasma membrane and regulate secretion. Mediates the cis and medial Golgi localization of mannosyltransferases through direct binding of their cytosolic domains. Involved in vacuolar protein sorting.</text>
</comment>
<dbReference type="STRING" id="1157616.A0A1Z5TSK5"/>
<dbReference type="PANTHER" id="PTHR12704">
    <property type="entry name" value="TRANS-GOLGI PROTEIN GMX33"/>
    <property type="match status" value="1"/>
</dbReference>
<dbReference type="Pfam" id="PF04855">
    <property type="entry name" value="SNF5"/>
    <property type="match status" value="1"/>
</dbReference>
<evidence type="ECO:0000256" key="8">
    <source>
        <dbReference type="SAM" id="MobiDB-lite"/>
    </source>
</evidence>
<dbReference type="Proteomes" id="UP000194280">
    <property type="component" value="Unassembled WGS sequence"/>
</dbReference>
<comment type="similarity">
    <text evidence="2">Belongs to the GOLPH3/VPS74 family.</text>
</comment>
<dbReference type="GO" id="GO:0070273">
    <property type="term" value="F:phosphatidylinositol-4-phosphate binding"/>
    <property type="evidence" value="ECO:0007669"/>
    <property type="project" value="InterPro"/>
</dbReference>
<dbReference type="FunFam" id="1.10.3630.10:FF:000002">
    <property type="entry name" value="Vacuolar sorting-associated 74 protein"/>
    <property type="match status" value="1"/>
</dbReference>
<evidence type="ECO:0000256" key="6">
    <source>
        <dbReference type="ARBA" id="ARBA00058727"/>
    </source>
</evidence>